<dbReference type="EMBL" id="JARSFG010000016">
    <property type="protein sequence ID" value="MEC1179202.1"/>
    <property type="molecule type" value="Genomic_DNA"/>
</dbReference>
<keyword evidence="3" id="KW-1185">Reference proteome</keyword>
<dbReference type="Proteomes" id="UP001344888">
    <property type="component" value="Unassembled WGS sequence"/>
</dbReference>
<protein>
    <submittedName>
        <fullName evidence="2">Discoidin domain-containing protein</fullName>
    </submittedName>
</protein>
<name>A0AAW9NS80_9BACL</name>
<dbReference type="Pfam" id="PF00754">
    <property type="entry name" value="F5_F8_type_C"/>
    <property type="match status" value="2"/>
</dbReference>
<proteinExistence type="predicted"/>
<feature type="domain" description="F5/8 type C" evidence="1">
    <location>
        <begin position="178"/>
        <end position="330"/>
    </location>
</feature>
<evidence type="ECO:0000259" key="1">
    <source>
        <dbReference type="PROSITE" id="PS50022"/>
    </source>
</evidence>
<comment type="caution">
    <text evidence="2">The sequence shown here is derived from an EMBL/GenBank/DDBJ whole genome shotgun (WGS) entry which is preliminary data.</text>
</comment>
<gene>
    <name evidence="2" type="ORF">P9B03_11965</name>
</gene>
<dbReference type="AlphaFoldDB" id="A0AAW9NS80"/>
<reference evidence="2 3" key="1">
    <citation type="submission" date="2023-03" db="EMBL/GenBank/DDBJ databases">
        <title>Bacillus Genome Sequencing.</title>
        <authorList>
            <person name="Dunlap C."/>
        </authorList>
    </citation>
    <scope>NUCLEOTIDE SEQUENCE [LARGE SCALE GENOMIC DNA]</scope>
    <source>
        <strain evidence="2 3">B-59205</strain>
    </source>
</reference>
<dbReference type="Gene3D" id="2.60.120.260">
    <property type="entry name" value="Galactose-binding domain-like"/>
    <property type="match status" value="2"/>
</dbReference>
<evidence type="ECO:0000313" key="3">
    <source>
        <dbReference type="Proteomes" id="UP001344888"/>
    </source>
</evidence>
<accession>A0AAW9NS80</accession>
<feature type="domain" description="F5/8 type C" evidence="1">
    <location>
        <begin position="3"/>
        <end position="132"/>
    </location>
</feature>
<evidence type="ECO:0000313" key="2">
    <source>
        <dbReference type="EMBL" id="MEC1179202.1"/>
    </source>
</evidence>
<sequence>MELVWHNIKMTSNNNPSPYMVTTSSNYSSSYAGWMAFDGANSNTSICWSSNANTGWINFDFGENNKQKIACVEISARVTTVNGAPKDFTIEISDDNLNWTTVKTVTNEIGWISAQSRQYMLTSNYLTRYIRINVSANNGRVRLDIGEIRFAYISRMDKSLILHDSEYKKWDIGTPEYTSTNVVPVMTNNSAPAPFVISSSSEQSTFPSWRAFNGVLSEATAWMTESGVVSNAWIQVKLNSPRILAELKVTSRNGLGYDTHSPKDFKLLGSNDGSNWETIISISNQINWGSGETRKYLFNNSNSFIFYRLLVESNNGGVIIAIGEIELIGKALSAVHSHWKTVSDILPKSNQFLENGMYLSPLLDRNVTELEPITMEDKSEILDVDEIGKVFSKTIDLKKYFDIRSMKVEVKECDST</sequence>
<organism evidence="2 3">
    <name type="scientific">Metasolibacillus meyeri</name>
    <dbReference type="NCBI Taxonomy" id="1071052"/>
    <lineage>
        <taxon>Bacteria</taxon>
        <taxon>Bacillati</taxon>
        <taxon>Bacillota</taxon>
        <taxon>Bacilli</taxon>
        <taxon>Bacillales</taxon>
        <taxon>Caryophanaceae</taxon>
        <taxon>Metasolibacillus</taxon>
    </lineage>
</organism>
<dbReference type="InterPro" id="IPR008979">
    <property type="entry name" value="Galactose-bd-like_sf"/>
</dbReference>
<dbReference type="SUPFAM" id="SSF49785">
    <property type="entry name" value="Galactose-binding domain-like"/>
    <property type="match status" value="2"/>
</dbReference>
<dbReference type="RefSeq" id="WP_326123695.1">
    <property type="nucleotide sequence ID" value="NZ_JARSFG010000016.1"/>
</dbReference>
<dbReference type="PROSITE" id="PS50022">
    <property type="entry name" value="FA58C_3"/>
    <property type="match status" value="2"/>
</dbReference>
<dbReference type="InterPro" id="IPR000421">
    <property type="entry name" value="FA58C"/>
</dbReference>